<accession>A0A221KC42</accession>
<sequence length="152" mass="16952">MNFFEEATLRLKQQLKVTEDKQVAEALGLTSNAWTLRKRRFAFPKTELYALAAKRSDLKIDVAYVLTGITSEATALLEAKQARIARAVDAGLSPEEVRAQERVQGPGPSPERIRLLAEMLPGLRAAEFEAVFTQVESITQLREALQEAKKPQ</sequence>
<evidence type="ECO:0000313" key="1">
    <source>
        <dbReference type="EMBL" id="ASM76397.1"/>
    </source>
</evidence>
<dbReference type="GO" id="GO:0003677">
    <property type="term" value="F:DNA binding"/>
    <property type="evidence" value="ECO:0007669"/>
    <property type="project" value="InterPro"/>
</dbReference>
<dbReference type="Gene3D" id="1.10.260.40">
    <property type="entry name" value="lambda repressor-like DNA-binding domains"/>
    <property type="match status" value="1"/>
</dbReference>
<protein>
    <submittedName>
        <fullName evidence="1">Ci repressor</fullName>
    </submittedName>
</protein>
<organism evidence="1 2">
    <name type="scientific">Vitreoscilla filiformis</name>
    <dbReference type="NCBI Taxonomy" id="63"/>
    <lineage>
        <taxon>Bacteria</taxon>
        <taxon>Pseudomonadati</taxon>
        <taxon>Pseudomonadota</taxon>
        <taxon>Betaproteobacteria</taxon>
        <taxon>Neisseriales</taxon>
        <taxon>Neisseriaceae</taxon>
        <taxon>Vitreoscilla</taxon>
    </lineage>
</organism>
<dbReference type="OrthoDB" id="5679157at2"/>
<dbReference type="AlphaFoldDB" id="A0A221KC42"/>
<name>A0A221KC42_VITFI</name>
<gene>
    <name evidence="1" type="ORF">VITFI_CDS0618</name>
</gene>
<dbReference type="RefSeq" id="WP_157725538.1">
    <property type="nucleotide sequence ID" value="NZ_CP022423.1"/>
</dbReference>
<proteinExistence type="predicted"/>
<dbReference type="InterPro" id="IPR010982">
    <property type="entry name" value="Lambda_DNA-bd_dom_sf"/>
</dbReference>
<keyword evidence="2" id="KW-1185">Reference proteome</keyword>
<dbReference type="KEGG" id="vff:VITFI_CDS0618"/>
<dbReference type="EMBL" id="CP022423">
    <property type="protein sequence ID" value="ASM76397.1"/>
    <property type="molecule type" value="Genomic_DNA"/>
</dbReference>
<evidence type="ECO:0000313" key="2">
    <source>
        <dbReference type="Proteomes" id="UP000199729"/>
    </source>
</evidence>
<dbReference type="Proteomes" id="UP000199729">
    <property type="component" value="Chromosome"/>
</dbReference>
<reference evidence="1 2" key="1">
    <citation type="submission" date="2017-07" db="EMBL/GenBank/DDBJ databases">
        <title>Complete Genome Sequence of the cosmetic ferment Vitreoscilla filiformis (ATCC15551).</title>
        <authorList>
            <person name="Contreras S."/>
            <person name="Sagory-Zalkind P."/>
            <person name="Blanquart H."/>
            <person name="Iltis A."/>
            <person name="Morand S.C."/>
        </authorList>
    </citation>
    <scope>NUCLEOTIDE SEQUENCE [LARGE SCALE GENOMIC DNA]</scope>
    <source>
        <strain evidence="1 2">ATCC 15551</strain>
    </source>
</reference>